<evidence type="ECO:0000313" key="2">
    <source>
        <dbReference type="Proteomes" id="UP000539313"/>
    </source>
</evidence>
<dbReference type="Gene3D" id="1.20.1660.10">
    <property type="entry name" value="Hypothetical protein (EF3068)"/>
    <property type="match status" value="1"/>
</dbReference>
<dbReference type="Pfam" id="PF08713">
    <property type="entry name" value="DNA_alkylation"/>
    <property type="match status" value="1"/>
</dbReference>
<dbReference type="Proteomes" id="UP000539313">
    <property type="component" value="Unassembled WGS sequence"/>
</dbReference>
<dbReference type="InterPro" id="IPR016024">
    <property type="entry name" value="ARM-type_fold"/>
</dbReference>
<dbReference type="AlphaFoldDB" id="A0A7W3MVE9"/>
<proteinExistence type="predicted"/>
<dbReference type="PANTHER" id="PTHR34070:SF1">
    <property type="entry name" value="DNA ALKYLATION REPAIR PROTEIN"/>
    <property type="match status" value="1"/>
</dbReference>
<organism evidence="1 2">
    <name type="scientific">Thermomonospora cellulosilytica</name>
    <dbReference type="NCBI Taxonomy" id="1411118"/>
    <lineage>
        <taxon>Bacteria</taxon>
        <taxon>Bacillati</taxon>
        <taxon>Actinomycetota</taxon>
        <taxon>Actinomycetes</taxon>
        <taxon>Streptosporangiales</taxon>
        <taxon>Thermomonosporaceae</taxon>
        <taxon>Thermomonospora</taxon>
    </lineage>
</organism>
<dbReference type="SUPFAM" id="SSF48371">
    <property type="entry name" value="ARM repeat"/>
    <property type="match status" value="1"/>
</dbReference>
<reference evidence="1 2" key="1">
    <citation type="submission" date="2020-08" db="EMBL/GenBank/DDBJ databases">
        <title>Sequencing the genomes of 1000 actinobacteria strains.</title>
        <authorList>
            <person name="Klenk H.-P."/>
        </authorList>
    </citation>
    <scope>NUCLEOTIDE SEQUENCE [LARGE SCALE GENOMIC DNA]</scope>
    <source>
        <strain evidence="1 2">DSM 45823</strain>
    </source>
</reference>
<dbReference type="PANTHER" id="PTHR34070">
    <property type="entry name" value="ARMADILLO-TYPE FOLD"/>
    <property type="match status" value="1"/>
</dbReference>
<dbReference type="CDD" id="cd07064">
    <property type="entry name" value="AlkD_like_1"/>
    <property type="match status" value="1"/>
</dbReference>
<gene>
    <name evidence="1" type="ORF">HNR21_001487</name>
</gene>
<dbReference type="Gene3D" id="1.25.40.290">
    <property type="entry name" value="ARM repeat domains"/>
    <property type="match status" value="1"/>
</dbReference>
<sequence length="225" mass="25492">MDAAEVLQRVEKTFRAHADPGRAEPMAAYMKGRFPFLGIATPQRRALTRQVLAGLSRPTEADLRTVAEGCWSLPEREFQYFACDVLIRYAAIPSAGFVGTLRELLTTKPWWDTVDPLATRVVGELVRREPALTTVMDEWAAGTDPWLIRTALLHQLTYKESTDRERLFRYCRMRADHPDFFVRKAIGWALRQYAGVAPDAVRAFVAANEDALSPLSRREALKNLV</sequence>
<name>A0A7W3MVE9_9ACTN</name>
<comment type="caution">
    <text evidence="1">The sequence shown here is derived from an EMBL/GenBank/DDBJ whole genome shotgun (WGS) entry which is preliminary data.</text>
</comment>
<evidence type="ECO:0000313" key="1">
    <source>
        <dbReference type="EMBL" id="MBA9002605.1"/>
    </source>
</evidence>
<keyword evidence="2" id="KW-1185">Reference proteome</keyword>
<dbReference type="RefSeq" id="WP_182704578.1">
    <property type="nucleotide sequence ID" value="NZ_JACJII010000001.1"/>
</dbReference>
<dbReference type="InterPro" id="IPR014825">
    <property type="entry name" value="DNA_alkylation"/>
</dbReference>
<protein>
    <submittedName>
        <fullName evidence="1">3-methyladenine DNA glycosylase AlkD</fullName>
    </submittedName>
</protein>
<accession>A0A7W3MVE9</accession>
<dbReference type="EMBL" id="JACJII010000001">
    <property type="protein sequence ID" value="MBA9002605.1"/>
    <property type="molecule type" value="Genomic_DNA"/>
</dbReference>